<evidence type="ECO:0000256" key="1">
    <source>
        <dbReference type="SAM" id="Phobius"/>
    </source>
</evidence>
<keyword evidence="1" id="KW-1133">Transmembrane helix</keyword>
<evidence type="ECO:0000313" key="3">
    <source>
        <dbReference type="Proteomes" id="UP000277582"/>
    </source>
</evidence>
<dbReference type="Proteomes" id="UP000277582">
    <property type="component" value="Unassembled WGS sequence"/>
</dbReference>
<keyword evidence="1" id="KW-0472">Membrane</keyword>
<organism evidence="2 3">
    <name type="scientific">Candidatus Methanodesulfokora washburnensis</name>
    <dbReference type="NCBI Taxonomy" id="2478471"/>
    <lineage>
        <taxon>Archaea</taxon>
        <taxon>Thermoproteota</taxon>
        <taxon>Candidatus Korarchaeia</taxon>
        <taxon>Candidatus Korarchaeia incertae sedis</taxon>
        <taxon>Candidatus Methanodesulfokora</taxon>
    </lineage>
</organism>
<comment type="caution">
    <text evidence="2">The sequence shown here is derived from an EMBL/GenBank/DDBJ whole genome shotgun (WGS) entry which is preliminary data.</text>
</comment>
<name>A0A3R9PLJ3_9CREN</name>
<dbReference type="AlphaFoldDB" id="A0A3R9PLJ3"/>
<feature type="transmembrane region" description="Helical" evidence="1">
    <location>
        <begin position="30"/>
        <end position="53"/>
    </location>
</feature>
<protein>
    <submittedName>
        <fullName evidence="2">Uncharacterized protein</fullName>
    </submittedName>
</protein>
<reference evidence="2 3" key="1">
    <citation type="submission" date="2018-10" db="EMBL/GenBank/DDBJ databases">
        <title>Co-occurring genomic capacity for anaerobic methane metabolism and dissimilatory sulfite reduction discovered in the Korarchaeota.</title>
        <authorList>
            <person name="Mckay L.J."/>
            <person name="Dlakic M."/>
            <person name="Fields M.W."/>
            <person name="Delmont T.O."/>
            <person name="Eren A.M."/>
            <person name="Jay Z.J."/>
            <person name="Klingelsmith K.B."/>
            <person name="Rusch D.B."/>
            <person name="Inskeep W.P."/>
        </authorList>
    </citation>
    <scope>NUCLEOTIDE SEQUENCE [LARGE SCALE GENOMIC DNA]</scope>
    <source>
        <strain evidence="2 3">MDKW</strain>
    </source>
</reference>
<evidence type="ECO:0000313" key="2">
    <source>
        <dbReference type="EMBL" id="RSN76664.1"/>
    </source>
</evidence>
<sequence>MSKSFKKSFFILKYRIFPIKRILKAYRKRVLALIFIIASIDIMYAAFVGIIHLQSAVQFIEQHSTFLQVSFLCPSDHISLLQQQNVQEYGKDVGETSYGGALPIFHISA</sequence>
<keyword evidence="3" id="KW-1185">Reference proteome</keyword>
<gene>
    <name evidence="2" type="ORF">D6D85_03815</name>
</gene>
<proteinExistence type="predicted"/>
<keyword evidence="1" id="KW-0812">Transmembrane</keyword>
<accession>A0A3R9PLJ3</accession>
<dbReference type="EMBL" id="RCOS01000056">
    <property type="protein sequence ID" value="RSN76664.1"/>
    <property type="molecule type" value="Genomic_DNA"/>
</dbReference>